<protein>
    <submittedName>
        <fullName evidence="1">FHA domain-containing protein</fullName>
    </submittedName>
</protein>
<gene>
    <name evidence="1" type="ORF">NCTC10485_04676</name>
</gene>
<name>A0A448IDB3_MYCCI</name>
<proteinExistence type="predicted"/>
<evidence type="ECO:0000313" key="1">
    <source>
        <dbReference type="EMBL" id="VEG50358.1"/>
    </source>
</evidence>
<organism evidence="1 2">
    <name type="scientific">Mycolicibacterium chitae</name>
    <name type="common">Mycobacterium chitae</name>
    <dbReference type="NCBI Taxonomy" id="1792"/>
    <lineage>
        <taxon>Bacteria</taxon>
        <taxon>Bacillati</taxon>
        <taxon>Actinomycetota</taxon>
        <taxon>Actinomycetes</taxon>
        <taxon>Mycobacteriales</taxon>
        <taxon>Mycobacteriaceae</taxon>
        <taxon>Mycolicibacterium</taxon>
    </lineage>
</organism>
<evidence type="ECO:0000313" key="2">
    <source>
        <dbReference type="Proteomes" id="UP000282551"/>
    </source>
</evidence>
<dbReference type="EMBL" id="LR134355">
    <property type="protein sequence ID" value="VEG50358.1"/>
    <property type="molecule type" value="Genomic_DNA"/>
</dbReference>
<dbReference type="AlphaFoldDB" id="A0A448IDB3"/>
<reference evidence="1 2" key="1">
    <citation type="submission" date="2018-12" db="EMBL/GenBank/DDBJ databases">
        <authorList>
            <consortium name="Pathogen Informatics"/>
        </authorList>
    </citation>
    <scope>NUCLEOTIDE SEQUENCE [LARGE SCALE GENOMIC DNA]</scope>
    <source>
        <strain evidence="1 2">NCTC10485</strain>
    </source>
</reference>
<keyword evidence="2" id="KW-1185">Reference proteome</keyword>
<dbReference type="Proteomes" id="UP000282551">
    <property type="component" value="Chromosome"/>
</dbReference>
<sequence>MGNGQPDEGEAQVIVSVADAAVHMFNAAIEDLPEPADPEFPSRAAVVLTGLRKLVASLTKAAERNRATPAVIISLSGVRTTYDNLMERAAEGPGSTLGQRLYVSRTRAKLTAKEAANGAGLRADLIRAIEEEEPTTEDETAAVKELIAALGG</sequence>
<accession>A0A448IDB3</accession>